<dbReference type="Proteomes" id="UP000291097">
    <property type="component" value="Unassembled WGS sequence"/>
</dbReference>
<evidence type="ECO:0000313" key="2">
    <source>
        <dbReference type="Proteomes" id="UP000291097"/>
    </source>
</evidence>
<reference evidence="1 2" key="1">
    <citation type="submission" date="2019-02" db="EMBL/GenBank/DDBJ databases">
        <title>Genomic Encyclopedia of Archaeal and Bacterial Type Strains, Phase II (KMG-II): from individual species to whole genera.</title>
        <authorList>
            <person name="Goeker M."/>
        </authorList>
    </citation>
    <scope>NUCLEOTIDE SEQUENCE [LARGE SCALE GENOMIC DNA]</scope>
    <source>
        <strain evidence="1 2">DSM 18328</strain>
    </source>
</reference>
<sequence>MKLYFHFQVTDRCLYFARVPKPPLASGRTLAIRLHIYQAVESVIITLTVTLDAHIVCNESAGLIHFSSLSDET</sequence>
<accession>A0A482Y588</accession>
<comment type="caution">
    <text evidence="1">The sequence shown here is derived from an EMBL/GenBank/DDBJ whole genome shotgun (WGS) entry which is preliminary data.</text>
</comment>
<dbReference type="AlphaFoldDB" id="A0A482Y588"/>
<name>A0A482Y588_9EURY</name>
<gene>
    <name evidence="1" type="ORF">BDK88_4088</name>
</gene>
<organism evidence="1 2">
    <name type="scientific">Natrinema hispanicum</name>
    <dbReference type="NCBI Taxonomy" id="392421"/>
    <lineage>
        <taxon>Archaea</taxon>
        <taxon>Methanobacteriati</taxon>
        <taxon>Methanobacteriota</taxon>
        <taxon>Stenosarchaea group</taxon>
        <taxon>Halobacteria</taxon>
        <taxon>Halobacteriales</taxon>
        <taxon>Natrialbaceae</taxon>
        <taxon>Natrinema</taxon>
    </lineage>
</organism>
<dbReference type="EMBL" id="SHMP01000009">
    <property type="protein sequence ID" value="RZV06131.1"/>
    <property type="molecule type" value="Genomic_DNA"/>
</dbReference>
<evidence type="ECO:0000313" key="1">
    <source>
        <dbReference type="EMBL" id="RZV06131.1"/>
    </source>
</evidence>
<proteinExistence type="predicted"/>
<protein>
    <submittedName>
        <fullName evidence="1">Uncharacterized protein</fullName>
    </submittedName>
</protein>